<accession>A0A0G0I9K6</accession>
<evidence type="ECO:0000313" key="6">
    <source>
        <dbReference type="EMBL" id="KKQ47650.1"/>
    </source>
</evidence>
<dbReference type="InterPro" id="IPR029063">
    <property type="entry name" value="SAM-dependent_MTases_sf"/>
</dbReference>
<name>A0A0G0I9K6_9BACT</name>
<dbReference type="EMBL" id="LBTU01000006">
    <property type="protein sequence ID" value="KKQ47650.1"/>
    <property type="molecule type" value="Genomic_DNA"/>
</dbReference>
<dbReference type="Proteomes" id="UP000034430">
    <property type="component" value="Unassembled WGS sequence"/>
</dbReference>
<comment type="catalytic activity">
    <reaction evidence="5">
        <text>a 2'-deoxyadenosine in DNA + S-adenosyl-L-methionine = an N(6)-methyl-2'-deoxyadenosine in DNA + S-adenosyl-L-homocysteine + H(+)</text>
        <dbReference type="Rhea" id="RHEA:15197"/>
        <dbReference type="Rhea" id="RHEA-COMP:12418"/>
        <dbReference type="Rhea" id="RHEA-COMP:12419"/>
        <dbReference type="ChEBI" id="CHEBI:15378"/>
        <dbReference type="ChEBI" id="CHEBI:57856"/>
        <dbReference type="ChEBI" id="CHEBI:59789"/>
        <dbReference type="ChEBI" id="CHEBI:90615"/>
        <dbReference type="ChEBI" id="CHEBI:90616"/>
        <dbReference type="EC" id="2.1.1.72"/>
    </reaction>
</comment>
<keyword evidence="3 6" id="KW-0808">Transferase</keyword>
<keyword evidence="2 6" id="KW-0489">Methyltransferase</keyword>
<sequence length="387" mass="44849">MAQTLFGEKDFSYIKTQGIKYAGSKLKIIPYILEIIKDLEIKTVLDGFSGSTRVSQAFAQAGYDVTSNDISYCSEVCAKCFLLNNKEKEYYQKIIDKLNSLKGHRGWFTDNYGGDEEMSVKMPFQKKNTKKLDAIRDEIEKLNLNDIDKSVILTSLLFALDSVDSTLGHFSSYLSYWSDRSYKDLFLKLPNLPKTNGDHKVFRKDIFEVVKNNEFDLAYFDPPYGSNNEKMPPSRIRYNAYYHIWTTIVRNDKPILFGKVNRREDTRDTISASIFEEFRKNDRGSFIAMEAIRTLIQNTKAKYILLSYSSGGRATKEELTRILNESGKVLKVVEIDYKKNIMASMSWTKEWISSNDSHKEYLFLMEKFPFFKDVSHSVKNPKKMVFA</sequence>
<dbReference type="GO" id="GO:0003676">
    <property type="term" value="F:nucleic acid binding"/>
    <property type="evidence" value="ECO:0007669"/>
    <property type="project" value="InterPro"/>
</dbReference>
<dbReference type="PATRIC" id="fig|1619028.3.peg.122"/>
<proteinExistence type="predicted"/>
<evidence type="ECO:0000256" key="4">
    <source>
        <dbReference type="ARBA" id="ARBA00022691"/>
    </source>
</evidence>
<gene>
    <name evidence="6" type="ORF">US65_C0006G0008</name>
</gene>
<evidence type="ECO:0000313" key="7">
    <source>
        <dbReference type="Proteomes" id="UP000034430"/>
    </source>
</evidence>
<keyword evidence="4" id="KW-0949">S-adenosyl-L-methionine</keyword>
<evidence type="ECO:0000256" key="2">
    <source>
        <dbReference type="ARBA" id="ARBA00022603"/>
    </source>
</evidence>
<comment type="caution">
    <text evidence="6">The sequence shown here is derived from an EMBL/GenBank/DDBJ whole genome shotgun (WGS) entry which is preliminary data.</text>
</comment>
<dbReference type="PRINTS" id="PR00505">
    <property type="entry name" value="D12N6MTFRASE"/>
</dbReference>
<dbReference type="GO" id="GO:0032259">
    <property type="term" value="P:methylation"/>
    <property type="evidence" value="ECO:0007669"/>
    <property type="project" value="UniProtKB-KW"/>
</dbReference>
<protein>
    <recommendedName>
        <fullName evidence="1">site-specific DNA-methyltransferase (adenine-specific)</fullName>
        <ecNumber evidence="1">2.1.1.72</ecNumber>
    </recommendedName>
</protein>
<dbReference type="AlphaFoldDB" id="A0A0G0I9K6"/>
<organism evidence="6 7">
    <name type="scientific">Candidatus Yanofskybacteria bacterium GW2011_GWC2_37_9</name>
    <dbReference type="NCBI Taxonomy" id="1619028"/>
    <lineage>
        <taxon>Bacteria</taxon>
        <taxon>Candidatus Yanofskyibacteriota</taxon>
    </lineage>
</organism>
<dbReference type="Pfam" id="PF02086">
    <property type="entry name" value="MethyltransfD12"/>
    <property type="match status" value="1"/>
</dbReference>
<dbReference type="InterPro" id="IPR012327">
    <property type="entry name" value="MeTrfase_D12"/>
</dbReference>
<dbReference type="GO" id="GO:0009007">
    <property type="term" value="F:site-specific DNA-methyltransferase (adenine-specific) activity"/>
    <property type="evidence" value="ECO:0007669"/>
    <property type="project" value="UniProtKB-EC"/>
</dbReference>
<dbReference type="Gene3D" id="3.40.50.150">
    <property type="entry name" value="Vaccinia Virus protein VP39"/>
    <property type="match status" value="1"/>
</dbReference>
<dbReference type="PROSITE" id="PS00092">
    <property type="entry name" value="N6_MTASE"/>
    <property type="match status" value="1"/>
</dbReference>
<reference evidence="6 7" key="1">
    <citation type="journal article" date="2015" name="Nature">
        <title>rRNA introns, odd ribosomes, and small enigmatic genomes across a large radiation of phyla.</title>
        <authorList>
            <person name="Brown C.T."/>
            <person name="Hug L.A."/>
            <person name="Thomas B.C."/>
            <person name="Sharon I."/>
            <person name="Castelle C.J."/>
            <person name="Singh A."/>
            <person name="Wilkins M.J."/>
            <person name="Williams K.H."/>
            <person name="Banfield J.F."/>
        </authorList>
    </citation>
    <scope>NUCLEOTIDE SEQUENCE [LARGE SCALE GENOMIC DNA]</scope>
</reference>
<dbReference type="InterPro" id="IPR002052">
    <property type="entry name" value="DNA_methylase_N6_adenine_CS"/>
</dbReference>
<evidence type="ECO:0000256" key="1">
    <source>
        <dbReference type="ARBA" id="ARBA00011900"/>
    </source>
</evidence>
<dbReference type="SUPFAM" id="SSF53335">
    <property type="entry name" value="S-adenosyl-L-methionine-dependent methyltransferases"/>
    <property type="match status" value="1"/>
</dbReference>
<dbReference type="GO" id="GO:0009307">
    <property type="term" value="P:DNA restriction-modification system"/>
    <property type="evidence" value="ECO:0007669"/>
    <property type="project" value="InterPro"/>
</dbReference>
<evidence type="ECO:0000256" key="3">
    <source>
        <dbReference type="ARBA" id="ARBA00022679"/>
    </source>
</evidence>
<evidence type="ECO:0000256" key="5">
    <source>
        <dbReference type="ARBA" id="ARBA00047942"/>
    </source>
</evidence>
<dbReference type="EC" id="2.1.1.72" evidence="1"/>